<name>A0A183AMD6_9TREM</name>
<organism evidence="3">
    <name type="scientific">Echinostoma caproni</name>
    <dbReference type="NCBI Taxonomy" id="27848"/>
    <lineage>
        <taxon>Eukaryota</taxon>
        <taxon>Metazoa</taxon>
        <taxon>Spiralia</taxon>
        <taxon>Lophotrochozoa</taxon>
        <taxon>Platyhelminthes</taxon>
        <taxon>Trematoda</taxon>
        <taxon>Digenea</taxon>
        <taxon>Plagiorchiida</taxon>
        <taxon>Echinostomata</taxon>
        <taxon>Echinostomatoidea</taxon>
        <taxon>Echinostomatidae</taxon>
        <taxon>Echinostoma</taxon>
    </lineage>
</organism>
<protein>
    <submittedName>
        <fullName evidence="3">Protein-tyrosine-phosphatase</fullName>
    </submittedName>
</protein>
<evidence type="ECO:0000313" key="1">
    <source>
        <dbReference type="EMBL" id="VDP82807.1"/>
    </source>
</evidence>
<dbReference type="AlphaFoldDB" id="A0A183AMD6"/>
<keyword evidence="2" id="KW-1185">Reference proteome</keyword>
<reference evidence="3" key="1">
    <citation type="submission" date="2016-06" db="UniProtKB">
        <authorList>
            <consortium name="WormBaseParasite"/>
        </authorList>
    </citation>
    <scope>IDENTIFICATION</scope>
</reference>
<dbReference type="OrthoDB" id="5514950at2759"/>
<dbReference type="Proteomes" id="UP000272942">
    <property type="component" value="Unassembled WGS sequence"/>
</dbReference>
<evidence type="ECO:0000313" key="2">
    <source>
        <dbReference type="Proteomes" id="UP000272942"/>
    </source>
</evidence>
<gene>
    <name evidence="1" type="ORF">ECPE_LOCUS8121</name>
</gene>
<sequence>MDAFRLLYASHVRPSLEYGGAATYPCTAGELDKLERPLLIYEGPAMKVVHRLLVCSQLRIDASWEISSA</sequence>
<dbReference type="WBParaSite" id="ECPE_0000814301-mRNA-1">
    <property type="protein sequence ID" value="ECPE_0000814301-mRNA-1"/>
    <property type="gene ID" value="ECPE_0000814301"/>
</dbReference>
<proteinExistence type="predicted"/>
<dbReference type="EMBL" id="UZAN01045539">
    <property type="protein sequence ID" value="VDP82807.1"/>
    <property type="molecule type" value="Genomic_DNA"/>
</dbReference>
<evidence type="ECO:0000313" key="3">
    <source>
        <dbReference type="WBParaSite" id="ECPE_0000814301-mRNA-1"/>
    </source>
</evidence>
<reference evidence="1 2" key="2">
    <citation type="submission" date="2018-11" db="EMBL/GenBank/DDBJ databases">
        <authorList>
            <consortium name="Pathogen Informatics"/>
        </authorList>
    </citation>
    <scope>NUCLEOTIDE SEQUENCE [LARGE SCALE GENOMIC DNA]</scope>
    <source>
        <strain evidence="1 2">Egypt</strain>
    </source>
</reference>
<accession>A0A183AMD6</accession>